<name>A0A512BD21_9BACT</name>
<dbReference type="PANTHER" id="PTHR38471">
    <property type="entry name" value="FOUR HELIX BUNDLE PROTEIN"/>
    <property type="match status" value="1"/>
</dbReference>
<sequence length="68" mass="7622">MKENNIVVEKSYAFALPIVKLYWHLVESKKEYRLSGQVLSSGTSVGANIEEAMGGSSRRDFKSRLDIS</sequence>
<dbReference type="Proteomes" id="UP000321513">
    <property type="component" value="Unassembled WGS sequence"/>
</dbReference>
<dbReference type="AlphaFoldDB" id="A0A512BD21"/>
<proteinExistence type="predicted"/>
<dbReference type="Gene3D" id="1.20.1440.60">
    <property type="entry name" value="23S rRNA-intervening sequence"/>
    <property type="match status" value="1"/>
</dbReference>
<organism evidence="1 2">
    <name type="scientific">Segetibacter aerophilus</name>
    <dbReference type="NCBI Taxonomy" id="670293"/>
    <lineage>
        <taxon>Bacteria</taxon>
        <taxon>Pseudomonadati</taxon>
        <taxon>Bacteroidota</taxon>
        <taxon>Chitinophagia</taxon>
        <taxon>Chitinophagales</taxon>
        <taxon>Chitinophagaceae</taxon>
        <taxon>Segetibacter</taxon>
    </lineage>
</organism>
<comment type="caution">
    <text evidence="1">The sequence shown here is derived from an EMBL/GenBank/DDBJ whole genome shotgun (WGS) entry which is preliminary data.</text>
</comment>
<dbReference type="Pfam" id="PF05635">
    <property type="entry name" value="23S_rRNA_IVP"/>
    <property type="match status" value="1"/>
</dbReference>
<evidence type="ECO:0000313" key="1">
    <source>
        <dbReference type="EMBL" id="GEO09866.1"/>
    </source>
</evidence>
<keyword evidence="2" id="KW-1185">Reference proteome</keyword>
<dbReference type="InterPro" id="IPR036583">
    <property type="entry name" value="23S_rRNA_IVS_sf"/>
</dbReference>
<dbReference type="SUPFAM" id="SSF158446">
    <property type="entry name" value="IVS-encoded protein-like"/>
    <property type="match status" value="1"/>
</dbReference>
<protein>
    <recommendedName>
        <fullName evidence="3">Four helix bundle protein</fullName>
    </recommendedName>
</protein>
<dbReference type="InterPro" id="IPR012657">
    <property type="entry name" value="23S_rRNA-intervening_sequence"/>
</dbReference>
<dbReference type="PANTHER" id="PTHR38471:SF2">
    <property type="entry name" value="FOUR HELIX BUNDLE PROTEIN"/>
    <property type="match status" value="1"/>
</dbReference>
<accession>A0A512BD21</accession>
<gene>
    <name evidence="1" type="ORF">SAE01_23620</name>
</gene>
<dbReference type="NCBIfam" id="TIGR02436">
    <property type="entry name" value="four helix bundle protein"/>
    <property type="match status" value="1"/>
</dbReference>
<evidence type="ECO:0008006" key="3">
    <source>
        <dbReference type="Google" id="ProtNLM"/>
    </source>
</evidence>
<evidence type="ECO:0000313" key="2">
    <source>
        <dbReference type="Proteomes" id="UP000321513"/>
    </source>
</evidence>
<reference evidence="1 2" key="1">
    <citation type="submission" date="2019-07" db="EMBL/GenBank/DDBJ databases">
        <title>Whole genome shotgun sequence of Segetibacter aerophilus NBRC 106135.</title>
        <authorList>
            <person name="Hosoyama A."/>
            <person name="Uohara A."/>
            <person name="Ohji S."/>
            <person name="Ichikawa N."/>
        </authorList>
    </citation>
    <scope>NUCLEOTIDE SEQUENCE [LARGE SCALE GENOMIC DNA]</scope>
    <source>
        <strain evidence="1 2">NBRC 106135</strain>
    </source>
</reference>
<dbReference type="EMBL" id="BJYT01000008">
    <property type="protein sequence ID" value="GEO09866.1"/>
    <property type="molecule type" value="Genomic_DNA"/>
</dbReference>